<keyword evidence="9" id="KW-1185">Reference proteome</keyword>
<dbReference type="Proteomes" id="UP000264056">
    <property type="component" value="Unassembled WGS sequence"/>
</dbReference>
<reference evidence="7" key="3">
    <citation type="submission" date="2018-08" db="EMBL/GenBank/DDBJ databases">
        <title>Streptococcus chenjunshii sp. nov., isolated from stools sample of the Tibetan antelope in the Qinghai-Tibet plateau, China.</title>
        <authorList>
            <person name="Tian Z."/>
        </authorList>
    </citation>
    <scope>NUCLEOTIDE SEQUENCE [LARGE SCALE GENOMIC DNA]</scope>
    <source>
        <strain evidence="7">Z15</strain>
    </source>
</reference>
<evidence type="ECO:0000256" key="3">
    <source>
        <dbReference type="RuleBase" id="RU000363"/>
    </source>
</evidence>
<dbReference type="InterPro" id="IPR020904">
    <property type="entry name" value="Sc_DH/Rdtase_CS"/>
</dbReference>
<gene>
    <name evidence="4" type="ORF">DDV21_008905</name>
    <name evidence="5" type="ORF">DDV22_06935</name>
    <name evidence="6" type="ORF">DDV23_07015</name>
</gene>
<name>A0A372KLX7_9STRE</name>
<dbReference type="EMBL" id="QVQY01000017">
    <property type="protein sequence ID" value="RFU50763.1"/>
    <property type="molecule type" value="Genomic_DNA"/>
</dbReference>
<evidence type="ECO:0000313" key="5">
    <source>
        <dbReference type="EMBL" id="RFU50763.1"/>
    </source>
</evidence>
<evidence type="ECO:0000256" key="2">
    <source>
        <dbReference type="ARBA" id="ARBA00023002"/>
    </source>
</evidence>
<evidence type="ECO:0000313" key="8">
    <source>
        <dbReference type="Proteomes" id="UP000262901"/>
    </source>
</evidence>
<dbReference type="Proteomes" id="UP000246115">
    <property type="component" value="Chromosome"/>
</dbReference>
<evidence type="ECO:0000313" key="7">
    <source>
        <dbReference type="Proteomes" id="UP000246115"/>
    </source>
</evidence>
<dbReference type="GO" id="GO:0016020">
    <property type="term" value="C:membrane"/>
    <property type="evidence" value="ECO:0007669"/>
    <property type="project" value="TreeGrafter"/>
</dbReference>
<dbReference type="PRINTS" id="PR00081">
    <property type="entry name" value="GDHRDH"/>
</dbReference>
<reference evidence="6 8" key="2">
    <citation type="submission" date="2018-08" db="EMBL/GenBank/DDBJ databases">
        <title>Draft genome of Streptococcus sp. nov. Z1.</title>
        <authorList>
            <person name="Tian Z."/>
        </authorList>
    </citation>
    <scope>NUCLEOTIDE SEQUENCE [LARGE SCALE GENOMIC DNA]</scope>
    <source>
        <strain evidence="6">Z1</strain>
        <strain evidence="8">Z1(2018)</strain>
    </source>
</reference>
<dbReference type="EMBL" id="CP031733">
    <property type="protein sequence ID" value="AXQ79191.1"/>
    <property type="molecule type" value="Genomic_DNA"/>
</dbReference>
<dbReference type="PIRSF" id="PIRSF000126">
    <property type="entry name" value="11-beta-HSD1"/>
    <property type="match status" value="1"/>
</dbReference>
<evidence type="ECO:0000313" key="6">
    <source>
        <dbReference type="EMBL" id="RFU52944.1"/>
    </source>
</evidence>
<protein>
    <submittedName>
        <fullName evidence="6">SDR family NAD(P)-dependent oxidoreductase</fullName>
    </submittedName>
</protein>
<organism evidence="6 8">
    <name type="scientific">Streptococcus chenjunshii</name>
    <dbReference type="NCBI Taxonomy" id="2173853"/>
    <lineage>
        <taxon>Bacteria</taxon>
        <taxon>Bacillati</taxon>
        <taxon>Bacillota</taxon>
        <taxon>Bacilli</taxon>
        <taxon>Lactobacillales</taxon>
        <taxon>Streptococcaceae</taxon>
        <taxon>Streptococcus</taxon>
    </lineage>
</organism>
<keyword evidence="2" id="KW-0560">Oxidoreductase</keyword>
<reference evidence="4" key="4">
    <citation type="journal article" date="2019" name="Int. J. Syst. Evol. Microbiol.">
        <title>Streptococcus chenjunshii sp. nov. isolated from feces of Tibetan antelopes.</title>
        <authorList>
            <person name="Tian Z."/>
            <person name="Lu S."/>
            <person name="Jin D."/>
            <person name="Yang J."/>
            <person name="Pu J."/>
            <person name="Lai X.H."/>
            <person name="Bai X.N."/>
            <person name="Wu X.M."/>
            <person name="Li J."/>
            <person name="Wang S."/>
            <person name="Xu J."/>
        </authorList>
    </citation>
    <scope>NUCLEOTIDE SEQUENCE</scope>
    <source>
        <strain evidence="4">Z15</strain>
    </source>
</reference>
<accession>A0A346NDU6</accession>
<dbReference type="KEGG" id="schj:DDV21_008905"/>
<accession>A0A372KLX7</accession>
<reference evidence="5 9" key="1">
    <citation type="submission" date="2018-08" db="EMBL/GenBank/DDBJ databases">
        <title>Draft genome of Streptococcus sp .nov. Z2.</title>
        <authorList>
            <person name="Tian Z."/>
        </authorList>
    </citation>
    <scope>NUCLEOTIDE SEQUENCE [LARGE SCALE GENOMIC DNA]</scope>
    <source>
        <strain evidence="5 9">Z2</strain>
    </source>
</reference>
<sequence>MRALLTGASSGIGREMAYLLAEKQVNLILTARRQPALQRLQKDLIQTYQIDCQIIIADLSDPAELSALTDFNIDLLINCAGRGEIADALNVSAANDEQMLQLNFLSPLSLTKFFCRKWLAAGQQGRVITVCSLAARLPHPYMAMYSASKAAMLSYSLSLSQELRKSGVIVQTVCLGPVATAFLSSDQAEKGGQLSPKSAAQKILSVCRHKRPLAVFGLGSRILNCLFKILPIRVSLFLTAAILNRIRS</sequence>
<evidence type="ECO:0000313" key="4">
    <source>
        <dbReference type="EMBL" id="AXQ79191.1"/>
    </source>
</evidence>
<dbReference type="EMBL" id="QVQZ01000015">
    <property type="protein sequence ID" value="RFU52944.1"/>
    <property type="molecule type" value="Genomic_DNA"/>
</dbReference>
<dbReference type="AlphaFoldDB" id="A0A372KLX7"/>
<dbReference type="Pfam" id="PF00106">
    <property type="entry name" value="adh_short"/>
    <property type="match status" value="1"/>
</dbReference>
<proteinExistence type="inferred from homology"/>
<dbReference type="Gene3D" id="3.40.50.720">
    <property type="entry name" value="NAD(P)-binding Rossmann-like Domain"/>
    <property type="match status" value="1"/>
</dbReference>
<evidence type="ECO:0000256" key="1">
    <source>
        <dbReference type="ARBA" id="ARBA00006484"/>
    </source>
</evidence>
<dbReference type="InterPro" id="IPR036291">
    <property type="entry name" value="NAD(P)-bd_dom_sf"/>
</dbReference>
<dbReference type="OrthoDB" id="9793345at2"/>
<dbReference type="PRINTS" id="PR00080">
    <property type="entry name" value="SDRFAMILY"/>
</dbReference>
<dbReference type="InterPro" id="IPR002347">
    <property type="entry name" value="SDR_fam"/>
</dbReference>
<dbReference type="Proteomes" id="UP000262901">
    <property type="component" value="Unassembled WGS sequence"/>
</dbReference>
<dbReference type="RefSeq" id="WP_116878399.1">
    <property type="nucleotide sequence ID" value="NZ_CP031733.1"/>
</dbReference>
<comment type="similarity">
    <text evidence="1 3">Belongs to the short-chain dehydrogenases/reductases (SDR) family.</text>
</comment>
<dbReference type="PANTHER" id="PTHR44196">
    <property type="entry name" value="DEHYDROGENASE/REDUCTASE SDR FAMILY MEMBER 7B"/>
    <property type="match status" value="1"/>
</dbReference>
<dbReference type="GO" id="GO:0016491">
    <property type="term" value="F:oxidoreductase activity"/>
    <property type="evidence" value="ECO:0007669"/>
    <property type="project" value="UniProtKB-KW"/>
</dbReference>
<evidence type="ECO:0000313" key="9">
    <source>
        <dbReference type="Proteomes" id="UP000264056"/>
    </source>
</evidence>
<dbReference type="SUPFAM" id="SSF51735">
    <property type="entry name" value="NAD(P)-binding Rossmann-fold domains"/>
    <property type="match status" value="1"/>
</dbReference>
<dbReference type="PANTHER" id="PTHR44196:SF2">
    <property type="entry name" value="SHORT-CHAIN DEHYDROGENASE-RELATED"/>
    <property type="match status" value="1"/>
</dbReference>
<dbReference type="PROSITE" id="PS00061">
    <property type="entry name" value="ADH_SHORT"/>
    <property type="match status" value="1"/>
</dbReference>